<dbReference type="Gene3D" id="3.10.100.10">
    <property type="entry name" value="Mannose-Binding Protein A, subunit A"/>
    <property type="match status" value="1"/>
</dbReference>
<dbReference type="InterPro" id="IPR018378">
    <property type="entry name" value="C-type_lectin_CS"/>
</dbReference>
<evidence type="ECO:0000256" key="1">
    <source>
        <dbReference type="ARBA" id="ARBA00023157"/>
    </source>
</evidence>
<dbReference type="PROSITE" id="PS00615">
    <property type="entry name" value="C_TYPE_LECTIN_1"/>
    <property type="match status" value="1"/>
</dbReference>
<dbReference type="InterPro" id="IPR016186">
    <property type="entry name" value="C-type_lectin-like/link_sf"/>
</dbReference>
<evidence type="ECO:0000313" key="5">
    <source>
        <dbReference type="Proteomes" id="UP001152320"/>
    </source>
</evidence>
<evidence type="ECO:0000313" key="4">
    <source>
        <dbReference type="EMBL" id="KAJ8037177.1"/>
    </source>
</evidence>
<organism evidence="4 5">
    <name type="scientific">Holothuria leucospilota</name>
    <name type="common">Black long sea cucumber</name>
    <name type="synonym">Mertensiothuria leucospilota</name>
    <dbReference type="NCBI Taxonomy" id="206669"/>
    <lineage>
        <taxon>Eukaryota</taxon>
        <taxon>Metazoa</taxon>
        <taxon>Echinodermata</taxon>
        <taxon>Eleutherozoa</taxon>
        <taxon>Echinozoa</taxon>
        <taxon>Holothuroidea</taxon>
        <taxon>Aspidochirotacea</taxon>
        <taxon>Aspidochirotida</taxon>
        <taxon>Holothuriidae</taxon>
        <taxon>Holothuria</taxon>
    </lineage>
</organism>
<proteinExistence type="predicted"/>
<gene>
    <name evidence="4" type="ORF">HOLleu_17927</name>
</gene>
<dbReference type="Pfam" id="PF00059">
    <property type="entry name" value="Lectin_C"/>
    <property type="match status" value="1"/>
</dbReference>
<sequence length="168" mass="19538">MTGLSPPFHFDLHLMRLSVFFIALSTELTNSELGCHEQFIYFQNNCYYFSSQPLPFLAARHVCNNLSDVFNPCHLTSIHSEGENNFVYQRATQLWGTTTTYWLGAVKPLKRSNFSFWLDGTHMNFTQLKAYSKQGSCLQQCTKESDWEDAYCLLDQYYVCKQTAICKY</sequence>
<dbReference type="EMBL" id="JAIZAY010000008">
    <property type="protein sequence ID" value="KAJ8037177.1"/>
    <property type="molecule type" value="Genomic_DNA"/>
</dbReference>
<dbReference type="OrthoDB" id="2142683at2759"/>
<dbReference type="InterPro" id="IPR016187">
    <property type="entry name" value="CTDL_fold"/>
</dbReference>
<dbReference type="InterPro" id="IPR001304">
    <property type="entry name" value="C-type_lectin-like"/>
</dbReference>
<dbReference type="PANTHER" id="PTHR22803">
    <property type="entry name" value="MANNOSE, PHOSPHOLIPASE, LECTIN RECEPTOR RELATED"/>
    <property type="match status" value="1"/>
</dbReference>
<evidence type="ECO:0000259" key="3">
    <source>
        <dbReference type="PROSITE" id="PS50041"/>
    </source>
</evidence>
<evidence type="ECO:0000256" key="2">
    <source>
        <dbReference type="SAM" id="SignalP"/>
    </source>
</evidence>
<reference evidence="4" key="1">
    <citation type="submission" date="2021-10" db="EMBL/GenBank/DDBJ databases">
        <title>Tropical sea cucumber genome reveals ecological adaptation and Cuvierian tubules defense mechanism.</title>
        <authorList>
            <person name="Chen T."/>
        </authorList>
    </citation>
    <scope>NUCLEOTIDE SEQUENCE</scope>
    <source>
        <strain evidence="4">Nanhai2018</strain>
        <tissue evidence="4">Muscle</tissue>
    </source>
</reference>
<comment type="caution">
    <text evidence="4">The sequence shown here is derived from an EMBL/GenBank/DDBJ whole genome shotgun (WGS) entry which is preliminary data.</text>
</comment>
<dbReference type="InterPro" id="IPR050111">
    <property type="entry name" value="C-type_lectin/snaclec_domain"/>
</dbReference>
<protein>
    <submittedName>
        <fullName evidence="4">Snaclec jerdonuxin subunit alpha</fullName>
    </submittedName>
</protein>
<accession>A0A9Q1C2H5</accession>
<feature type="signal peptide" evidence="2">
    <location>
        <begin position="1"/>
        <end position="31"/>
    </location>
</feature>
<dbReference type="SMART" id="SM00034">
    <property type="entry name" value="CLECT"/>
    <property type="match status" value="1"/>
</dbReference>
<name>A0A9Q1C2H5_HOLLE</name>
<feature type="domain" description="C-type lectin" evidence="3">
    <location>
        <begin position="42"/>
        <end position="161"/>
    </location>
</feature>
<dbReference type="AlphaFoldDB" id="A0A9Q1C2H5"/>
<feature type="chain" id="PRO_5040471586" evidence="2">
    <location>
        <begin position="32"/>
        <end position="168"/>
    </location>
</feature>
<keyword evidence="1" id="KW-1015">Disulfide bond</keyword>
<dbReference type="Proteomes" id="UP001152320">
    <property type="component" value="Chromosome 8"/>
</dbReference>
<dbReference type="PROSITE" id="PS50041">
    <property type="entry name" value="C_TYPE_LECTIN_2"/>
    <property type="match status" value="1"/>
</dbReference>
<dbReference type="SUPFAM" id="SSF56436">
    <property type="entry name" value="C-type lectin-like"/>
    <property type="match status" value="1"/>
</dbReference>
<keyword evidence="5" id="KW-1185">Reference proteome</keyword>
<keyword evidence="2" id="KW-0732">Signal</keyword>